<dbReference type="AlphaFoldDB" id="A0A024K182"/>
<dbReference type="InterPro" id="IPR054056">
    <property type="entry name" value="EspB_PPE"/>
</dbReference>
<gene>
    <name evidence="4" type="ORF">BN973_04051</name>
</gene>
<evidence type="ECO:0000259" key="2">
    <source>
        <dbReference type="Pfam" id="PF18625"/>
    </source>
</evidence>
<feature type="region of interest" description="Disordered" evidence="1">
    <location>
        <begin position="433"/>
        <end position="481"/>
    </location>
</feature>
<sequence length="481" mass="50338">MAEMLKVEYDELMARAAELEVPLPTPPQQNPQPPCAISFVVDSGTQLNYNASAIRESIKRAEAEYLVLAQSLRNAALAYEEADQAAADALTEGSSATPESASTPPAQKTGGDEDFAPPPQTPGYDGYYDLRQAIEDIEAPDQGPAYTKFEGDWNSYVLALQADAVMQRFRPFEYWEGESAAAVEANFEQQKKYLIQLGNSSCYQIASQARGVVDAHKWAVTVHPTSYELYIADFWYDEYGRRGDINRQNEVLTWYVDMQARSETVLADYHQRAALPLALVYPTNPPAAVTVKAPLQIPDNAGEIIRGAIGGVIGTGTGSGAANPGALASQLGNTNIADTVSSLSDLASSQTDTASDPFAAPPPLPTGVPGLSTGGGVKPASFGGAGMPSAPLQSATDAGAATQGAAARPGAGAGGLPPGMGGAAAGRGAMGGGMPMGAGAGQGQGKDSKAKRYGEEEDIYTEDRPWTSSVIGVRRRNDVPE</sequence>
<dbReference type="InterPro" id="IPR041275">
    <property type="entry name" value="EspB_PE"/>
</dbReference>
<evidence type="ECO:0000313" key="4">
    <source>
        <dbReference type="EMBL" id="CDO89671.1"/>
    </source>
</evidence>
<dbReference type="Proteomes" id="UP000028880">
    <property type="component" value="Unassembled WGS sequence"/>
</dbReference>
<proteinExistence type="predicted"/>
<feature type="domain" description="ESX-1 secretion-associated protein EspB PPE" evidence="3">
    <location>
        <begin position="127"/>
        <end position="288"/>
    </location>
</feature>
<feature type="compositionally biased region" description="Gly residues" evidence="1">
    <location>
        <begin position="433"/>
        <end position="444"/>
    </location>
</feature>
<dbReference type="EMBL" id="HG964446">
    <property type="protein sequence ID" value="CDO89671.1"/>
    <property type="molecule type" value="Genomic_DNA"/>
</dbReference>
<evidence type="ECO:0000259" key="3">
    <source>
        <dbReference type="Pfam" id="PF21856"/>
    </source>
</evidence>
<feature type="region of interest" description="Disordered" evidence="1">
    <location>
        <begin position="347"/>
        <end position="414"/>
    </location>
</feature>
<dbReference type="eggNOG" id="ENOG50341Q7">
    <property type="taxonomic scope" value="Bacteria"/>
</dbReference>
<reference evidence="4" key="1">
    <citation type="journal article" date="2014" name="Genome Announc.">
        <title>Draft Genome Sequence of Mycobacterium triplex DSM 44626.</title>
        <authorList>
            <person name="Sassi M."/>
            <person name="Croce O."/>
            <person name="Robert C."/>
            <person name="Raoult D."/>
            <person name="Drancourt M."/>
        </authorList>
    </citation>
    <scope>NUCLEOTIDE SEQUENCE [LARGE SCALE GENOMIC DNA]</scope>
    <source>
        <strain evidence="4">DSM 44626</strain>
    </source>
</reference>
<protein>
    <submittedName>
        <fullName evidence="4">Hypothetical alanine and glycine rich protein</fullName>
    </submittedName>
</protein>
<feature type="region of interest" description="Disordered" evidence="1">
    <location>
        <begin position="88"/>
        <end position="126"/>
    </location>
</feature>
<feature type="domain" description="ESX-1 secretion-associated protein EspB PE" evidence="2">
    <location>
        <begin position="10"/>
        <end position="85"/>
    </location>
</feature>
<reference evidence="4" key="2">
    <citation type="submission" date="2014-04" db="EMBL/GenBank/DDBJ databases">
        <authorList>
            <person name="Urmite Genomes U."/>
        </authorList>
    </citation>
    <scope>NUCLEOTIDE SEQUENCE</scope>
    <source>
        <strain evidence="4">DSM 44626</strain>
    </source>
</reference>
<dbReference type="RefSeq" id="WP_036470341.1">
    <property type="nucleotide sequence ID" value="NZ_HG964446.1"/>
</dbReference>
<accession>A0A024K182</accession>
<feature type="compositionally biased region" description="Low complexity" evidence="1">
    <location>
        <begin position="88"/>
        <end position="106"/>
    </location>
</feature>
<name>A0A024K182_9MYCO</name>
<dbReference type="Pfam" id="PF21856">
    <property type="entry name" value="EspB_PPE"/>
    <property type="match status" value="1"/>
</dbReference>
<evidence type="ECO:0000256" key="1">
    <source>
        <dbReference type="SAM" id="MobiDB-lite"/>
    </source>
</evidence>
<feature type="compositionally biased region" description="Low complexity" evidence="1">
    <location>
        <begin position="398"/>
        <end position="410"/>
    </location>
</feature>
<dbReference type="Pfam" id="PF18625">
    <property type="entry name" value="EspB_PE"/>
    <property type="match status" value="1"/>
</dbReference>
<dbReference type="STRING" id="47839.BN973_04051"/>
<dbReference type="HOGENOM" id="CLU_039721_0_0_11"/>
<dbReference type="OrthoDB" id="4683696at2"/>
<organism evidence="4">
    <name type="scientific">Mycobacterium triplex</name>
    <dbReference type="NCBI Taxonomy" id="47839"/>
    <lineage>
        <taxon>Bacteria</taxon>
        <taxon>Bacillati</taxon>
        <taxon>Actinomycetota</taxon>
        <taxon>Actinomycetes</taxon>
        <taxon>Mycobacteriales</taxon>
        <taxon>Mycobacteriaceae</taxon>
        <taxon>Mycobacterium</taxon>
        <taxon>Mycobacterium simiae complex</taxon>
    </lineage>
</organism>